<keyword evidence="3" id="KW-0812">Transmembrane</keyword>
<dbReference type="NCBIfam" id="TIGR00350">
    <property type="entry name" value="lytR_cpsA_psr"/>
    <property type="match status" value="1"/>
</dbReference>
<feature type="compositionally biased region" description="Polar residues" evidence="2">
    <location>
        <begin position="40"/>
        <end position="59"/>
    </location>
</feature>
<feature type="compositionally biased region" description="Basic residues" evidence="2">
    <location>
        <begin position="84"/>
        <end position="95"/>
    </location>
</feature>
<protein>
    <submittedName>
        <fullName evidence="5">Regulatory protein msrR</fullName>
    </submittedName>
</protein>
<feature type="compositionally biased region" description="Low complexity" evidence="2">
    <location>
        <begin position="13"/>
        <end position="30"/>
    </location>
</feature>
<organism evidence="5">
    <name type="scientific">uncultured Anaerotruncus sp</name>
    <dbReference type="NCBI Taxonomy" id="905011"/>
    <lineage>
        <taxon>Bacteria</taxon>
        <taxon>Bacillati</taxon>
        <taxon>Bacillota</taxon>
        <taxon>Clostridia</taxon>
        <taxon>Eubacteriales</taxon>
        <taxon>Oscillospiraceae</taxon>
        <taxon>Anaerotruncus</taxon>
        <taxon>environmental samples</taxon>
    </lineage>
</organism>
<gene>
    <name evidence="5" type="primary">msrR</name>
    <name evidence="5" type="ORF">SAMEA3545359_01242</name>
</gene>
<evidence type="ECO:0000256" key="1">
    <source>
        <dbReference type="ARBA" id="ARBA00006068"/>
    </source>
</evidence>
<dbReference type="PANTHER" id="PTHR33392:SF6">
    <property type="entry name" value="POLYISOPRENYL-TEICHOIC ACID--PEPTIDOGLYCAN TEICHOIC ACID TRANSFERASE TAGU"/>
    <property type="match status" value="1"/>
</dbReference>
<evidence type="ECO:0000259" key="4">
    <source>
        <dbReference type="Pfam" id="PF03816"/>
    </source>
</evidence>
<feature type="transmembrane region" description="Helical" evidence="3">
    <location>
        <begin position="112"/>
        <end position="136"/>
    </location>
</feature>
<dbReference type="Pfam" id="PF03816">
    <property type="entry name" value="LytR_cpsA_psr"/>
    <property type="match status" value="1"/>
</dbReference>
<keyword evidence="3" id="KW-0472">Membrane</keyword>
<sequence>MSRPDRGSDPFDILDTGSGDTGLTGDFTSGAPRRTPADGTDNTRTYQPAPSAPYTQPTEARTREIPGGEESGEDAQEADGQSGRSRKKRQKKGDRVKHGEPKQKKAKKKHGILFKIGITLLVLVLLVGAAGGYLIWDMTKGLDSQKLDKGKLGITTGLDSKVKNIALFGVDSRDSSTNSRSDSIMILSVDKAHNKVKVSSIMRDAYVNIPDRGYDKITHAYAFGGPELAIRTLNENFQLDIADYATVNFNDMAEIVDAVGGVTLEISDEEAENANNSIAEQCQIAGKDPSAYYFSGGGTYQMNGIQAVAYSRIRYVGNGDFGRTERQREVLSAIFSKALNMSPLEYPGMVKQLLSLTTTSIGFDTVMAYGPMMLGKPTFETSRFPCDGDYWGDTSTGTYYMMFDEETTVQKLHDFIYNDVAPA</sequence>
<comment type="similarity">
    <text evidence="1">Belongs to the LytR/CpsA/Psr (LCP) family.</text>
</comment>
<keyword evidence="3" id="KW-1133">Transmembrane helix</keyword>
<name>A0A1C6I5I1_9FIRM</name>
<proteinExistence type="inferred from homology"/>
<accession>A0A1C6I5I1</accession>
<feature type="region of interest" description="Disordered" evidence="2">
    <location>
        <begin position="1"/>
        <end position="108"/>
    </location>
</feature>
<evidence type="ECO:0000256" key="3">
    <source>
        <dbReference type="SAM" id="Phobius"/>
    </source>
</evidence>
<feature type="domain" description="Cell envelope-related transcriptional attenuator" evidence="4">
    <location>
        <begin position="180"/>
        <end position="338"/>
    </location>
</feature>
<dbReference type="Gene3D" id="3.40.630.190">
    <property type="entry name" value="LCP protein"/>
    <property type="match status" value="1"/>
</dbReference>
<evidence type="ECO:0000256" key="2">
    <source>
        <dbReference type="SAM" id="MobiDB-lite"/>
    </source>
</evidence>
<dbReference type="InterPro" id="IPR004474">
    <property type="entry name" value="LytR_CpsA_psr"/>
</dbReference>
<dbReference type="InterPro" id="IPR050922">
    <property type="entry name" value="LytR/CpsA/Psr_CW_biosynth"/>
</dbReference>
<reference evidence="5" key="1">
    <citation type="submission" date="2015-09" db="EMBL/GenBank/DDBJ databases">
        <authorList>
            <consortium name="Pathogen Informatics"/>
        </authorList>
    </citation>
    <scope>NUCLEOTIDE SEQUENCE</scope>
    <source>
        <strain evidence="5">2789STDY5834896</strain>
    </source>
</reference>
<dbReference type="AlphaFoldDB" id="A0A1C6I5I1"/>
<evidence type="ECO:0000313" key="5">
    <source>
        <dbReference type="EMBL" id="SCJ64810.1"/>
    </source>
</evidence>
<dbReference type="PANTHER" id="PTHR33392">
    <property type="entry name" value="POLYISOPRENYL-TEICHOIC ACID--PEPTIDOGLYCAN TEICHOIC ACID TRANSFERASE TAGU"/>
    <property type="match status" value="1"/>
</dbReference>
<dbReference type="EMBL" id="FMHG01000001">
    <property type="protein sequence ID" value="SCJ64810.1"/>
    <property type="molecule type" value="Genomic_DNA"/>
</dbReference>